<evidence type="ECO:0000313" key="2">
    <source>
        <dbReference type="EMBL" id="RHN47707.1"/>
    </source>
</evidence>
<dbReference type="Pfam" id="PF00004">
    <property type="entry name" value="AAA"/>
    <property type="match status" value="1"/>
</dbReference>
<dbReference type="InterPro" id="IPR027417">
    <property type="entry name" value="P-loop_NTPase"/>
</dbReference>
<organism evidence="2 3">
    <name type="scientific">Medicago truncatula</name>
    <name type="common">Barrel medic</name>
    <name type="synonym">Medicago tribuloides</name>
    <dbReference type="NCBI Taxonomy" id="3880"/>
    <lineage>
        <taxon>Eukaryota</taxon>
        <taxon>Viridiplantae</taxon>
        <taxon>Streptophyta</taxon>
        <taxon>Embryophyta</taxon>
        <taxon>Tracheophyta</taxon>
        <taxon>Spermatophyta</taxon>
        <taxon>Magnoliopsida</taxon>
        <taxon>eudicotyledons</taxon>
        <taxon>Gunneridae</taxon>
        <taxon>Pentapetalae</taxon>
        <taxon>rosids</taxon>
        <taxon>fabids</taxon>
        <taxon>Fabales</taxon>
        <taxon>Fabaceae</taxon>
        <taxon>Papilionoideae</taxon>
        <taxon>50 kb inversion clade</taxon>
        <taxon>NPAAA clade</taxon>
        <taxon>Hologalegina</taxon>
        <taxon>IRL clade</taxon>
        <taxon>Trifolieae</taxon>
        <taxon>Medicago</taxon>
    </lineage>
</organism>
<evidence type="ECO:0000259" key="1">
    <source>
        <dbReference type="Pfam" id="PF00004"/>
    </source>
</evidence>
<sequence>MIDLALQKYFEVDRYLSRGDVLELALIGTVIPRFAFLVTKQHKRMKTLSVLSYVIAMEPSDEPVLRVNKTLTALVLVVSSPSALPPDLLTTGPEGPVPLLRDTVKILVSILAPTLCPSALSSKFRVSVLLYGLEGCGKRTVVRYVARRLGLHVVEYNCHDLMGSDRTSVALAQAFKAAQRYSPTILLLRHFEVFRDSQSPEV</sequence>
<dbReference type="Proteomes" id="UP000265566">
    <property type="component" value="Chromosome 7"/>
</dbReference>
<dbReference type="InterPro" id="IPR050168">
    <property type="entry name" value="AAA_ATPase_domain"/>
</dbReference>
<name>A0A396H9T3_MEDTR</name>
<dbReference type="AlphaFoldDB" id="A0A396H9T3"/>
<dbReference type="GO" id="GO:0005524">
    <property type="term" value="F:ATP binding"/>
    <property type="evidence" value="ECO:0007669"/>
    <property type="project" value="InterPro"/>
</dbReference>
<dbReference type="PANTHER" id="PTHR23077:SF9">
    <property type="entry name" value="PEROXISOMAL ATPASE PEX6"/>
    <property type="match status" value="1"/>
</dbReference>
<feature type="domain" description="ATPase AAA-type core" evidence="1">
    <location>
        <begin position="128"/>
        <end position="194"/>
    </location>
</feature>
<dbReference type="SUPFAM" id="SSF52540">
    <property type="entry name" value="P-loop containing nucleoside triphosphate hydrolases"/>
    <property type="match status" value="1"/>
</dbReference>
<protein>
    <submittedName>
        <fullName evidence="2">Putative ATPase, AAA-type, core, P-loop containing nucleoside triphosphate hydrolase</fullName>
    </submittedName>
</protein>
<accession>A0A396H9T3</accession>
<reference evidence="3" key="1">
    <citation type="journal article" date="2018" name="Nat. Plants">
        <title>Whole-genome landscape of Medicago truncatula symbiotic genes.</title>
        <authorList>
            <person name="Pecrix Y."/>
            <person name="Staton S.E."/>
            <person name="Sallet E."/>
            <person name="Lelandais-Briere C."/>
            <person name="Moreau S."/>
            <person name="Carrere S."/>
            <person name="Blein T."/>
            <person name="Jardinaud M.F."/>
            <person name="Latrasse D."/>
            <person name="Zouine M."/>
            <person name="Zahm M."/>
            <person name="Kreplak J."/>
            <person name="Mayjonade B."/>
            <person name="Satge C."/>
            <person name="Perez M."/>
            <person name="Cauet S."/>
            <person name="Marande W."/>
            <person name="Chantry-Darmon C."/>
            <person name="Lopez-Roques C."/>
            <person name="Bouchez O."/>
            <person name="Berard A."/>
            <person name="Debelle F."/>
            <person name="Munos S."/>
            <person name="Bendahmane A."/>
            <person name="Berges H."/>
            <person name="Niebel A."/>
            <person name="Buitink J."/>
            <person name="Frugier F."/>
            <person name="Benhamed M."/>
            <person name="Crespi M."/>
            <person name="Gouzy J."/>
            <person name="Gamas P."/>
        </authorList>
    </citation>
    <scope>NUCLEOTIDE SEQUENCE [LARGE SCALE GENOMIC DNA]</scope>
    <source>
        <strain evidence="3">cv. Jemalong A17</strain>
    </source>
</reference>
<proteinExistence type="predicted"/>
<dbReference type="PANTHER" id="PTHR23077">
    <property type="entry name" value="AAA-FAMILY ATPASE"/>
    <property type="match status" value="1"/>
</dbReference>
<dbReference type="EMBL" id="PSQE01000007">
    <property type="protein sequence ID" value="RHN47707.1"/>
    <property type="molecule type" value="Genomic_DNA"/>
</dbReference>
<evidence type="ECO:0000313" key="3">
    <source>
        <dbReference type="Proteomes" id="UP000265566"/>
    </source>
</evidence>
<dbReference type="Gramene" id="rna42335">
    <property type="protein sequence ID" value="RHN47707.1"/>
    <property type="gene ID" value="gene42335"/>
</dbReference>
<dbReference type="InterPro" id="IPR003959">
    <property type="entry name" value="ATPase_AAA_core"/>
</dbReference>
<keyword evidence="2" id="KW-0378">Hydrolase</keyword>
<dbReference type="GO" id="GO:0016887">
    <property type="term" value="F:ATP hydrolysis activity"/>
    <property type="evidence" value="ECO:0007669"/>
    <property type="project" value="InterPro"/>
</dbReference>
<dbReference type="Gene3D" id="3.40.50.300">
    <property type="entry name" value="P-loop containing nucleotide triphosphate hydrolases"/>
    <property type="match status" value="1"/>
</dbReference>
<comment type="caution">
    <text evidence="2">The sequence shown here is derived from an EMBL/GenBank/DDBJ whole genome shotgun (WGS) entry which is preliminary data.</text>
</comment>
<gene>
    <name evidence="2" type="ORF">MtrunA17_Chr7g0255881</name>
</gene>